<evidence type="ECO:0000313" key="3">
    <source>
        <dbReference type="EMBL" id="KAF5840579.1"/>
    </source>
</evidence>
<evidence type="ECO:0000259" key="2">
    <source>
        <dbReference type="Pfam" id="PF13225"/>
    </source>
</evidence>
<dbReference type="Pfam" id="PF13225">
    <property type="entry name" value="D27-like_C"/>
    <property type="match status" value="1"/>
</dbReference>
<organism evidence="3 4">
    <name type="scientific">Dunaliella salina</name>
    <name type="common">Green alga</name>
    <name type="synonym">Protococcus salinus</name>
    <dbReference type="NCBI Taxonomy" id="3046"/>
    <lineage>
        <taxon>Eukaryota</taxon>
        <taxon>Viridiplantae</taxon>
        <taxon>Chlorophyta</taxon>
        <taxon>core chlorophytes</taxon>
        <taxon>Chlorophyceae</taxon>
        <taxon>CS clade</taxon>
        <taxon>Chlamydomonadales</taxon>
        <taxon>Dunaliellaceae</taxon>
        <taxon>Dunaliella</taxon>
    </lineage>
</organism>
<evidence type="ECO:0000313" key="4">
    <source>
        <dbReference type="Proteomes" id="UP000815325"/>
    </source>
</evidence>
<protein>
    <recommendedName>
        <fullName evidence="2">Beta-carotene isomerase D27-like C-terminal domain-containing protein</fullName>
    </recommendedName>
</protein>
<feature type="domain" description="Beta-carotene isomerase D27-like C-terminal" evidence="2">
    <location>
        <begin position="214"/>
        <end position="284"/>
    </location>
</feature>
<dbReference type="EMBL" id="MU069509">
    <property type="protein sequence ID" value="KAF5840579.1"/>
    <property type="molecule type" value="Genomic_DNA"/>
</dbReference>
<keyword evidence="4" id="KW-1185">Reference proteome</keyword>
<evidence type="ECO:0000256" key="1">
    <source>
        <dbReference type="SAM" id="MobiDB-lite"/>
    </source>
</evidence>
<comment type="caution">
    <text evidence="3">The sequence shown here is derived from an EMBL/GenBank/DDBJ whole genome shotgun (WGS) entry which is preliminary data.</text>
</comment>
<gene>
    <name evidence="3" type="ORF">DUNSADRAFT_16242</name>
</gene>
<reference evidence="3" key="1">
    <citation type="submission" date="2017-08" db="EMBL/GenBank/DDBJ databases">
        <authorList>
            <person name="Polle J.E."/>
            <person name="Barry K."/>
            <person name="Cushman J."/>
            <person name="Schmutz J."/>
            <person name="Tran D."/>
            <person name="Hathwaick L.T."/>
            <person name="Yim W.C."/>
            <person name="Jenkins J."/>
            <person name="Mckie-Krisberg Z.M."/>
            <person name="Prochnik S."/>
            <person name="Lindquist E."/>
            <person name="Dockter R.B."/>
            <person name="Adam C."/>
            <person name="Molina H."/>
            <person name="Bunkerborg J."/>
            <person name="Jin E."/>
            <person name="Buchheim M."/>
            <person name="Magnuson J."/>
        </authorList>
    </citation>
    <scope>NUCLEOTIDE SEQUENCE</scope>
    <source>
        <strain evidence="3">CCAP 19/18</strain>
    </source>
</reference>
<dbReference type="PANTHER" id="PTHR33591:SF4">
    <property type="entry name" value="OS08G0114100 PROTEIN"/>
    <property type="match status" value="1"/>
</dbReference>
<feature type="region of interest" description="Disordered" evidence="1">
    <location>
        <begin position="179"/>
        <end position="202"/>
    </location>
</feature>
<sequence>MALKSCFEFSHMSTIGSRDIIRFPVAHRQGHVRGSVTRGVRAAAQQPSNIISPTAKQDPFQDPTVYNDSAFDRLMITIFTKRLVDEMADEGQVVDIPRECSYEDLVRVSRDVMKGRTPEEQAAFVRRCMQTLAGGRDNFLGLYRRFLPPSKWTAELNAMVASLAFAWLVGESETQSAPIQLGERESSQLRKKNTGGVPENSIISGEQEQPFQQEAVVRDQRSVVKIKKCRYLEASGCVAICNNLCKTATQDFFQNDWGMPLHMKPNFEDLSCEMIFGQEPPSHEDDEAFKQPCFVHHCSALETKMAQEPKPCRKL</sequence>
<proteinExistence type="predicted"/>
<dbReference type="InterPro" id="IPR038938">
    <property type="entry name" value="D27-like"/>
</dbReference>
<name>A0ABQ7H154_DUNSA</name>
<dbReference type="Proteomes" id="UP000815325">
    <property type="component" value="Unassembled WGS sequence"/>
</dbReference>
<dbReference type="InterPro" id="IPR025114">
    <property type="entry name" value="D27-like_C"/>
</dbReference>
<dbReference type="PANTHER" id="PTHR33591">
    <property type="entry name" value="BETA-CAROTENE ISOMERASE D27"/>
    <property type="match status" value="1"/>
</dbReference>
<accession>A0ABQ7H154</accession>